<sequence length="168" mass="19305">MNNDSIKKLFLLAAITYAKSGNHVWYISCFPFEKIPNNIIIPEKEVLSLITFVFLKDYKDLINHLNGIHLWRKPPRIILVAGFEEYSNLNKPDYNPMCAALISTSLLDAISTAAAKLNAVSYLIVACRILENYKSRLNILRMLYFSEIISHPKEQDMLNAIMKTLEIR</sequence>
<keyword evidence="2" id="KW-1185">Reference proteome</keyword>
<dbReference type="PANTHER" id="PTHR28653:SF1">
    <property type="entry name" value="ATPASE SWSAP1"/>
    <property type="match status" value="1"/>
</dbReference>
<dbReference type="PANTHER" id="PTHR28653">
    <property type="match status" value="1"/>
</dbReference>
<protein>
    <submittedName>
        <fullName evidence="1">Uncharacterized protein</fullName>
    </submittedName>
</protein>
<evidence type="ECO:0000313" key="1">
    <source>
        <dbReference type="EMBL" id="KAL3276206.1"/>
    </source>
</evidence>
<evidence type="ECO:0000313" key="2">
    <source>
        <dbReference type="Proteomes" id="UP001516400"/>
    </source>
</evidence>
<proteinExistence type="predicted"/>
<organism evidence="1 2">
    <name type="scientific">Cryptolaemus montrouzieri</name>
    <dbReference type="NCBI Taxonomy" id="559131"/>
    <lineage>
        <taxon>Eukaryota</taxon>
        <taxon>Metazoa</taxon>
        <taxon>Ecdysozoa</taxon>
        <taxon>Arthropoda</taxon>
        <taxon>Hexapoda</taxon>
        <taxon>Insecta</taxon>
        <taxon>Pterygota</taxon>
        <taxon>Neoptera</taxon>
        <taxon>Endopterygota</taxon>
        <taxon>Coleoptera</taxon>
        <taxon>Polyphaga</taxon>
        <taxon>Cucujiformia</taxon>
        <taxon>Coccinelloidea</taxon>
        <taxon>Coccinellidae</taxon>
        <taxon>Scymninae</taxon>
        <taxon>Scymnini</taxon>
        <taxon>Cryptolaemus</taxon>
    </lineage>
</organism>
<comment type="caution">
    <text evidence="1">The sequence shown here is derived from an EMBL/GenBank/DDBJ whole genome shotgun (WGS) entry which is preliminary data.</text>
</comment>
<reference evidence="1 2" key="1">
    <citation type="journal article" date="2021" name="BMC Biol.">
        <title>Horizontally acquired antibacterial genes associated with adaptive radiation of ladybird beetles.</title>
        <authorList>
            <person name="Li H.S."/>
            <person name="Tang X.F."/>
            <person name="Huang Y.H."/>
            <person name="Xu Z.Y."/>
            <person name="Chen M.L."/>
            <person name="Du X.Y."/>
            <person name="Qiu B.Y."/>
            <person name="Chen P.T."/>
            <person name="Zhang W."/>
            <person name="Slipinski A."/>
            <person name="Escalona H.E."/>
            <person name="Waterhouse R.M."/>
            <person name="Zwick A."/>
            <person name="Pang H."/>
        </authorList>
    </citation>
    <scope>NUCLEOTIDE SEQUENCE [LARGE SCALE GENOMIC DNA]</scope>
    <source>
        <strain evidence="1">SYSU2018</strain>
    </source>
</reference>
<gene>
    <name evidence="1" type="ORF">HHI36_020924</name>
</gene>
<name>A0ABD2NDF0_9CUCU</name>
<dbReference type="EMBL" id="JABFTP020000083">
    <property type="protein sequence ID" value="KAL3276206.1"/>
    <property type="molecule type" value="Genomic_DNA"/>
</dbReference>
<dbReference type="AlphaFoldDB" id="A0ABD2NDF0"/>
<accession>A0ABD2NDF0</accession>
<dbReference type="Proteomes" id="UP001516400">
    <property type="component" value="Unassembled WGS sequence"/>
</dbReference>